<protein>
    <recommendedName>
        <fullName evidence="4">DUF29 family protein</fullName>
    </recommendedName>
</protein>
<evidence type="ECO:0000313" key="3">
    <source>
        <dbReference type="EMBL" id="VFJ98099.1"/>
    </source>
</evidence>
<dbReference type="EMBL" id="CAADFG010000019">
    <property type="protein sequence ID" value="VFJ90091.1"/>
    <property type="molecule type" value="Genomic_DNA"/>
</dbReference>
<proteinExistence type="predicted"/>
<dbReference type="InterPro" id="IPR002636">
    <property type="entry name" value="DUF29"/>
</dbReference>
<evidence type="ECO:0008006" key="4">
    <source>
        <dbReference type="Google" id="ProtNLM"/>
    </source>
</evidence>
<dbReference type="Pfam" id="PF01724">
    <property type="entry name" value="DUF29"/>
    <property type="match status" value="1"/>
</dbReference>
<reference evidence="1" key="1">
    <citation type="submission" date="2019-02" db="EMBL/GenBank/DDBJ databases">
        <authorList>
            <person name="Gruber-Vodicka R. H."/>
            <person name="Seah K. B. B."/>
        </authorList>
    </citation>
    <scope>NUCLEOTIDE SEQUENCE</scope>
    <source>
        <strain evidence="3">BECK_SA2B12</strain>
        <strain evidence="1">BECK_SA2B15</strain>
        <strain evidence="2">BECK_SA2B20</strain>
    </source>
</reference>
<organism evidence="1">
    <name type="scientific">Candidatus Kentrum eta</name>
    <dbReference type="NCBI Taxonomy" id="2126337"/>
    <lineage>
        <taxon>Bacteria</taxon>
        <taxon>Pseudomonadati</taxon>
        <taxon>Pseudomonadota</taxon>
        <taxon>Gammaproteobacteria</taxon>
        <taxon>Candidatus Kentrum</taxon>
    </lineage>
</organism>
<gene>
    <name evidence="1" type="ORF">BECKH772A_GA0070896_1001919</name>
    <name evidence="2" type="ORF">BECKH772B_GA0070898_1001719</name>
    <name evidence="3" type="ORF">BECKH772C_GA0070978_1001819</name>
</gene>
<dbReference type="EMBL" id="CAADFI010000017">
    <property type="protein sequence ID" value="VFJ91404.1"/>
    <property type="molecule type" value="Genomic_DNA"/>
</dbReference>
<dbReference type="EMBL" id="CAADFJ010000018">
    <property type="protein sequence ID" value="VFJ98099.1"/>
    <property type="molecule type" value="Genomic_DNA"/>
</dbReference>
<sequence length="145" mass="16630">MEELIELRHHIQQGRYQDALVLIGEMDEMSRDDKINKIESFLQVLLVHLIKQDVERRTTRSWDISISNAADAIRRVNRRRKSGGFYLDEQELQASINEIYPSALRTASLEAFQGRFDEQALAERVDEARIGQKALAAISLSASMN</sequence>
<accession>A0A450UCU4</accession>
<dbReference type="Gene3D" id="1.20.1220.20">
    <property type="entry name" value="Uncharcterised protein PF01724"/>
    <property type="match status" value="1"/>
</dbReference>
<dbReference type="AlphaFoldDB" id="A0A450UCU4"/>
<dbReference type="PANTHER" id="PTHR34235:SF1">
    <property type="entry name" value="SLR0416 PROTEIN"/>
    <property type="match status" value="1"/>
</dbReference>
<name>A0A450UCU4_9GAMM</name>
<evidence type="ECO:0000313" key="2">
    <source>
        <dbReference type="EMBL" id="VFJ91404.1"/>
    </source>
</evidence>
<dbReference type="PANTHER" id="PTHR34235">
    <property type="entry name" value="SLR1203 PROTEIN-RELATED"/>
    <property type="match status" value="1"/>
</dbReference>
<evidence type="ECO:0000313" key="1">
    <source>
        <dbReference type="EMBL" id="VFJ90091.1"/>
    </source>
</evidence>